<keyword evidence="1" id="KW-1133">Transmembrane helix</keyword>
<proteinExistence type="predicted"/>
<comment type="caution">
    <text evidence="2">The sequence shown here is derived from an EMBL/GenBank/DDBJ whole genome shotgun (WGS) entry which is preliminary data.</text>
</comment>
<dbReference type="RefSeq" id="WP_179085967.1">
    <property type="nucleotide sequence ID" value="NZ_JARVWT010000016.1"/>
</dbReference>
<evidence type="ECO:0000313" key="2">
    <source>
        <dbReference type="EMBL" id="MDH2334302.1"/>
    </source>
</evidence>
<name>A0AAP4A2Y9_PAEPO</name>
<keyword evidence="1" id="KW-0472">Membrane</keyword>
<gene>
    <name evidence="2" type="ORF">QDS18_25850</name>
</gene>
<protein>
    <submittedName>
        <fullName evidence="2">Uncharacterized protein</fullName>
    </submittedName>
</protein>
<dbReference type="Proteomes" id="UP001229409">
    <property type="component" value="Unassembled WGS sequence"/>
</dbReference>
<dbReference type="EMBL" id="JARVWT010000016">
    <property type="protein sequence ID" value="MDH2334302.1"/>
    <property type="molecule type" value="Genomic_DNA"/>
</dbReference>
<organism evidence="2 3">
    <name type="scientific">Paenibacillus polymyxa</name>
    <name type="common">Bacillus polymyxa</name>
    <dbReference type="NCBI Taxonomy" id="1406"/>
    <lineage>
        <taxon>Bacteria</taxon>
        <taxon>Bacillati</taxon>
        <taxon>Bacillota</taxon>
        <taxon>Bacilli</taxon>
        <taxon>Bacillales</taxon>
        <taxon>Paenibacillaceae</taxon>
        <taxon>Paenibacillus</taxon>
    </lineage>
</organism>
<evidence type="ECO:0000256" key="1">
    <source>
        <dbReference type="SAM" id="Phobius"/>
    </source>
</evidence>
<keyword evidence="1" id="KW-0812">Transmembrane</keyword>
<accession>A0AAP4A2Y9</accession>
<dbReference type="AlphaFoldDB" id="A0AAP4A2Y9"/>
<reference evidence="2" key="1">
    <citation type="submission" date="2023-04" db="EMBL/GenBank/DDBJ databases">
        <title>Uncovering the Secrets of Slow-Growing Bacteria in Tropical Savanna Soil through Cultivation and Genomic Analysis.</title>
        <authorList>
            <person name="Goncalves O.S."/>
            <person name="Santana M.F."/>
        </authorList>
    </citation>
    <scope>NUCLEOTIDE SEQUENCE</scope>
    <source>
        <strain evidence="2">ANTI</strain>
    </source>
</reference>
<sequence>MAFDLIPFILNMLVALISISGGVLLIGTLYRGYVLLGILLAEKKNNNNTEKKE</sequence>
<evidence type="ECO:0000313" key="3">
    <source>
        <dbReference type="Proteomes" id="UP001229409"/>
    </source>
</evidence>
<feature type="transmembrane region" description="Helical" evidence="1">
    <location>
        <begin position="6"/>
        <end position="30"/>
    </location>
</feature>